<evidence type="ECO:0000313" key="3">
    <source>
        <dbReference type="Proteomes" id="UP001258994"/>
    </source>
</evidence>
<dbReference type="RefSeq" id="WP_348390621.1">
    <property type="nucleotide sequence ID" value="NZ_CP134145.1"/>
</dbReference>
<dbReference type="Proteomes" id="UP001258994">
    <property type="component" value="Chromosome"/>
</dbReference>
<gene>
    <name evidence="2" type="ORF">RGQ13_15355</name>
</gene>
<reference evidence="3" key="1">
    <citation type="submission" date="2023-09" db="EMBL/GenBank/DDBJ databases">
        <authorList>
            <person name="Li S."/>
            <person name="Li X."/>
            <person name="Zhang C."/>
            <person name="Zhao Z."/>
        </authorList>
    </citation>
    <scope>NUCLEOTIDE SEQUENCE [LARGE SCALE GENOMIC DNA]</scope>
    <source>
        <strain evidence="3">SQ149</strain>
    </source>
</reference>
<evidence type="ECO:0000313" key="2">
    <source>
        <dbReference type="EMBL" id="WNC71488.1"/>
    </source>
</evidence>
<keyword evidence="3" id="KW-1185">Reference proteome</keyword>
<evidence type="ECO:0000256" key="1">
    <source>
        <dbReference type="SAM" id="Phobius"/>
    </source>
</evidence>
<keyword evidence="1" id="KW-0812">Transmembrane</keyword>
<sequence length="110" mass="12761">MSLNNDSIMIKFLKWALIAPTTVVLFIALIFIVDGKMNQVFGCSIDRKPVVKKITDHLKKINLDDKYLKEDPDGDDGCNLSYIYKSETEHIHFVVIEGYKLTYWDYNKRG</sequence>
<organism evidence="2 3">
    <name type="scientific">Thalassotalea psychrophila</name>
    <dbReference type="NCBI Taxonomy" id="3065647"/>
    <lineage>
        <taxon>Bacteria</taxon>
        <taxon>Pseudomonadati</taxon>
        <taxon>Pseudomonadota</taxon>
        <taxon>Gammaproteobacteria</taxon>
        <taxon>Alteromonadales</taxon>
        <taxon>Colwelliaceae</taxon>
        <taxon>Thalassotalea</taxon>
    </lineage>
</organism>
<accession>A0ABY9TT48</accession>
<proteinExistence type="predicted"/>
<keyword evidence="1" id="KW-1133">Transmembrane helix</keyword>
<keyword evidence="1" id="KW-0472">Membrane</keyword>
<protein>
    <submittedName>
        <fullName evidence="2">Uncharacterized protein</fullName>
    </submittedName>
</protein>
<dbReference type="EMBL" id="CP134145">
    <property type="protein sequence ID" value="WNC71488.1"/>
    <property type="molecule type" value="Genomic_DNA"/>
</dbReference>
<feature type="transmembrane region" description="Helical" evidence="1">
    <location>
        <begin position="12"/>
        <end position="33"/>
    </location>
</feature>
<name>A0ABY9TT48_9GAMM</name>